<keyword evidence="2" id="KW-1185">Reference proteome</keyword>
<accession>A0A4Z2ILJ2</accession>
<name>A0A4Z2ILJ2_9TELE</name>
<proteinExistence type="predicted"/>
<evidence type="ECO:0000313" key="1">
    <source>
        <dbReference type="EMBL" id="TNN78661.1"/>
    </source>
</evidence>
<comment type="caution">
    <text evidence="1">The sequence shown here is derived from an EMBL/GenBank/DDBJ whole genome shotgun (WGS) entry which is preliminary data.</text>
</comment>
<reference evidence="1 2" key="1">
    <citation type="submission" date="2019-03" db="EMBL/GenBank/DDBJ databases">
        <title>First draft genome of Liparis tanakae, snailfish: a comprehensive survey of snailfish specific genes.</title>
        <authorList>
            <person name="Kim W."/>
            <person name="Song I."/>
            <person name="Jeong J.-H."/>
            <person name="Kim D."/>
            <person name="Kim S."/>
            <person name="Ryu S."/>
            <person name="Song J.Y."/>
            <person name="Lee S.K."/>
        </authorList>
    </citation>
    <scope>NUCLEOTIDE SEQUENCE [LARGE SCALE GENOMIC DNA]</scope>
    <source>
        <tissue evidence="1">Muscle</tissue>
    </source>
</reference>
<organism evidence="1 2">
    <name type="scientific">Liparis tanakae</name>
    <name type="common">Tanaka's snailfish</name>
    <dbReference type="NCBI Taxonomy" id="230148"/>
    <lineage>
        <taxon>Eukaryota</taxon>
        <taxon>Metazoa</taxon>
        <taxon>Chordata</taxon>
        <taxon>Craniata</taxon>
        <taxon>Vertebrata</taxon>
        <taxon>Euteleostomi</taxon>
        <taxon>Actinopterygii</taxon>
        <taxon>Neopterygii</taxon>
        <taxon>Teleostei</taxon>
        <taxon>Neoteleostei</taxon>
        <taxon>Acanthomorphata</taxon>
        <taxon>Eupercaria</taxon>
        <taxon>Perciformes</taxon>
        <taxon>Cottioidei</taxon>
        <taxon>Cottales</taxon>
        <taxon>Liparidae</taxon>
        <taxon>Liparis</taxon>
    </lineage>
</organism>
<dbReference type="EMBL" id="SRLO01000071">
    <property type="protein sequence ID" value="TNN78661.1"/>
    <property type="molecule type" value="Genomic_DNA"/>
</dbReference>
<sequence>MKKYEMCRRKMSSQVIFIVIFTTPSSLPILPLPRSPPPSRPEGSLEVAPLNTEAGAQKHRVLMLR</sequence>
<evidence type="ECO:0000313" key="2">
    <source>
        <dbReference type="Proteomes" id="UP000314294"/>
    </source>
</evidence>
<dbReference type="Proteomes" id="UP000314294">
    <property type="component" value="Unassembled WGS sequence"/>
</dbReference>
<gene>
    <name evidence="1" type="ORF">EYF80_011065</name>
</gene>
<dbReference type="AlphaFoldDB" id="A0A4Z2ILJ2"/>
<protein>
    <submittedName>
        <fullName evidence="1">Uncharacterized protein</fullName>
    </submittedName>
</protein>